<feature type="domain" description="Styrene monooxygenase StyA putative substrate binding" evidence="1">
    <location>
        <begin position="145"/>
        <end position="250"/>
    </location>
</feature>
<reference evidence="2 3" key="1">
    <citation type="submission" date="2024-09" db="EMBL/GenBank/DDBJ databases">
        <authorList>
            <person name="Sun Q."/>
            <person name="Mori K."/>
        </authorList>
    </citation>
    <scope>NUCLEOTIDE SEQUENCE [LARGE SCALE GENOMIC DNA]</scope>
    <source>
        <strain evidence="2 3">TBRC 1432</strain>
    </source>
</reference>
<evidence type="ECO:0000313" key="3">
    <source>
        <dbReference type="Proteomes" id="UP001589810"/>
    </source>
</evidence>
<dbReference type="Pfam" id="PF17885">
    <property type="entry name" value="Smoa_sbd"/>
    <property type="match status" value="1"/>
</dbReference>
<keyword evidence="2" id="KW-0503">Monooxygenase</keyword>
<dbReference type="SUPFAM" id="SSF51905">
    <property type="entry name" value="FAD/NAD(P)-binding domain"/>
    <property type="match status" value="1"/>
</dbReference>
<proteinExistence type="predicted"/>
<keyword evidence="3" id="KW-1185">Reference proteome</keyword>
<gene>
    <name evidence="2" type="ORF">ACFFH7_20350</name>
</gene>
<evidence type="ECO:0000313" key="2">
    <source>
        <dbReference type="EMBL" id="MFC0543866.1"/>
    </source>
</evidence>
<protein>
    <submittedName>
        <fullName evidence="2">Styrene monooxygenase/indole monooxygenase family protein</fullName>
    </submittedName>
</protein>
<evidence type="ECO:0000259" key="1">
    <source>
        <dbReference type="Pfam" id="PF17885"/>
    </source>
</evidence>
<sequence length="404" mass="43952">MIVGAGQSGLLLALGLQKHGYDVTVVADRHAEAVRTGPMLSCQLVFGPALALERELGVDFWTDEVPLVTDVSFTAAATPDAKEPAIAWTAGLTAPAAGVDQRLRMAAWLEEFDRRGGEIRYQRATVGDIDEFAREFDLVVVAAGRGEQFERLFPRNDEQSPYLEPQRFLSPIYVRLPDGESLTSALRFGMGPVGEISLIPGLTSAGPVMGVGMFAVPGGPMDVWADIHDTDQHFELARTLIRKHFPWRAEIIEHAEPAGPLMSLRGRLTPIVRHAVGTLPSGAPVLALGDTAVTNDPLGGQGGNMAAHAARSYRDAIVAQGDRAFDEQFMRSAFARYWAVAEFATRFSNDLLAPPAEHVGLILKTAEAVPEVGRRFAGVFENPTDYTEWLTDKDAALKYLHRVR</sequence>
<dbReference type="InterPro" id="IPR041654">
    <property type="entry name" value="StyA_sbd"/>
</dbReference>
<dbReference type="InterPro" id="IPR036188">
    <property type="entry name" value="FAD/NAD-bd_sf"/>
</dbReference>
<name>A0ABV6MVP3_9PSEU</name>
<keyword evidence="2" id="KW-0560">Oxidoreductase</keyword>
<dbReference type="RefSeq" id="WP_273944484.1">
    <property type="nucleotide sequence ID" value="NZ_CP097263.1"/>
</dbReference>
<dbReference type="Gene3D" id="3.50.50.60">
    <property type="entry name" value="FAD/NAD(P)-binding domain"/>
    <property type="match status" value="2"/>
</dbReference>
<dbReference type="Gene3D" id="3.30.9.40">
    <property type="match status" value="1"/>
</dbReference>
<comment type="caution">
    <text evidence="2">The sequence shown here is derived from an EMBL/GenBank/DDBJ whole genome shotgun (WGS) entry which is preliminary data.</text>
</comment>
<organism evidence="2 3">
    <name type="scientific">Kutzneria chonburiensis</name>
    <dbReference type="NCBI Taxonomy" id="1483604"/>
    <lineage>
        <taxon>Bacteria</taxon>
        <taxon>Bacillati</taxon>
        <taxon>Actinomycetota</taxon>
        <taxon>Actinomycetes</taxon>
        <taxon>Pseudonocardiales</taxon>
        <taxon>Pseudonocardiaceae</taxon>
        <taxon>Kutzneria</taxon>
    </lineage>
</organism>
<dbReference type="EMBL" id="JBHLUD010000007">
    <property type="protein sequence ID" value="MFC0543866.1"/>
    <property type="molecule type" value="Genomic_DNA"/>
</dbReference>
<dbReference type="GO" id="GO:0004497">
    <property type="term" value="F:monooxygenase activity"/>
    <property type="evidence" value="ECO:0007669"/>
    <property type="project" value="UniProtKB-KW"/>
</dbReference>
<dbReference type="Proteomes" id="UP001589810">
    <property type="component" value="Unassembled WGS sequence"/>
</dbReference>
<accession>A0ABV6MVP3</accession>